<keyword evidence="9" id="KW-0594">Phospholipid biosynthesis</keyword>
<evidence type="ECO:0000256" key="9">
    <source>
        <dbReference type="RuleBase" id="RU361267"/>
    </source>
</evidence>
<dbReference type="GO" id="GO:0016020">
    <property type="term" value="C:membrane"/>
    <property type="evidence" value="ECO:0007669"/>
    <property type="project" value="InterPro"/>
</dbReference>
<comment type="domain">
    <text evidence="9">The HXXXXD motif is essential for acyltransferase activity and may constitute the binding site for the phosphate moiety of the glycerol-3-phosphate.</text>
</comment>
<comment type="pathway">
    <text evidence="3">Lipid metabolism.</text>
</comment>
<evidence type="ECO:0000256" key="10">
    <source>
        <dbReference type="SAM" id="Phobius"/>
    </source>
</evidence>
<dbReference type="Pfam" id="PF01553">
    <property type="entry name" value="Acyltransferase"/>
    <property type="match status" value="1"/>
</dbReference>
<evidence type="ECO:0000256" key="1">
    <source>
        <dbReference type="ARBA" id="ARBA00001141"/>
    </source>
</evidence>
<dbReference type="SUPFAM" id="SSF69593">
    <property type="entry name" value="Glycerol-3-phosphate (1)-acyltransferase"/>
    <property type="match status" value="1"/>
</dbReference>
<dbReference type="NCBIfam" id="TIGR00530">
    <property type="entry name" value="AGP_acyltrn"/>
    <property type="match status" value="1"/>
</dbReference>
<keyword evidence="8 9" id="KW-0012">Acyltransferase</keyword>
<reference evidence="12 13" key="1">
    <citation type="journal article" date="2010" name="Stand. Genomic Sci.">
        <title>Complete genome sequence of Desulfarculus baarsii type strain (2st14).</title>
        <authorList>
            <person name="Sun H."/>
            <person name="Spring S."/>
            <person name="Lapidus A."/>
            <person name="Davenport K."/>
            <person name="Del Rio T.G."/>
            <person name="Tice H."/>
            <person name="Nolan M."/>
            <person name="Copeland A."/>
            <person name="Cheng J.F."/>
            <person name="Lucas S."/>
            <person name="Tapia R."/>
            <person name="Goodwin L."/>
            <person name="Pitluck S."/>
            <person name="Ivanova N."/>
            <person name="Pagani I."/>
            <person name="Mavromatis K."/>
            <person name="Ovchinnikova G."/>
            <person name="Pati A."/>
            <person name="Chen A."/>
            <person name="Palaniappan K."/>
            <person name="Hauser L."/>
            <person name="Chang Y.J."/>
            <person name="Jeffries C.D."/>
            <person name="Detter J.C."/>
            <person name="Han C."/>
            <person name="Rohde M."/>
            <person name="Brambilla E."/>
            <person name="Goker M."/>
            <person name="Woyke T."/>
            <person name="Bristow J."/>
            <person name="Eisen J.A."/>
            <person name="Markowitz V."/>
            <person name="Hugenholtz P."/>
            <person name="Kyrpides N.C."/>
            <person name="Klenk H.P."/>
            <person name="Land M."/>
        </authorList>
    </citation>
    <scope>NUCLEOTIDE SEQUENCE [LARGE SCALE GENOMIC DNA]</scope>
    <source>
        <strain evidence="13">ATCC 33931 / DSM 2075 / LMG 7858 / VKM B-1802 / 2st14</strain>
    </source>
</reference>
<dbReference type="SMART" id="SM00563">
    <property type="entry name" value="PlsC"/>
    <property type="match status" value="1"/>
</dbReference>
<keyword evidence="9" id="KW-1208">Phospholipid metabolism</keyword>
<dbReference type="EC" id="2.3.1.51" evidence="5 9"/>
<dbReference type="Proteomes" id="UP000009047">
    <property type="component" value="Chromosome"/>
</dbReference>
<evidence type="ECO:0000256" key="8">
    <source>
        <dbReference type="ARBA" id="ARBA00023315"/>
    </source>
</evidence>
<evidence type="ECO:0000313" key="12">
    <source>
        <dbReference type="EMBL" id="ADK84475.1"/>
    </source>
</evidence>
<evidence type="ECO:0000256" key="5">
    <source>
        <dbReference type="ARBA" id="ARBA00013211"/>
    </source>
</evidence>
<comment type="similarity">
    <text evidence="4 9">Belongs to the 1-acyl-sn-glycerol-3-phosphate acyltransferase family.</text>
</comment>
<dbReference type="AlphaFoldDB" id="E1QIQ2"/>
<feature type="domain" description="Phospholipid/glycerol acyltransferase" evidence="11">
    <location>
        <begin position="82"/>
        <end position="196"/>
    </location>
</feature>
<gene>
    <name evidence="12" type="ordered locus">Deba_1107</name>
</gene>
<evidence type="ECO:0000256" key="6">
    <source>
        <dbReference type="ARBA" id="ARBA00016139"/>
    </source>
</evidence>
<dbReference type="GO" id="GO:0006654">
    <property type="term" value="P:phosphatidic acid biosynthetic process"/>
    <property type="evidence" value="ECO:0007669"/>
    <property type="project" value="TreeGrafter"/>
</dbReference>
<dbReference type="RefSeq" id="WP_013257929.1">
    <property type="nucleotide sequence ID" value="NC_014365.1"/>
</dbReference>
<accession>E1QIQ2</accession>
<feature type="transmembrane region" description="Helical" evidence="10">
    <location>
        <begin position="15"/>
        <end position="44"/>
    </location>
</feature>
<dbReference type="CDD" id="cd07989">
    <property type="entry name" value="LPLAT_AGPAT-like"/>
    <property type="match status" value="1"/>
</dbReference>
<dbReference type="InterPro" id="IPR002123">
    <property type="entry name" value="Plipid/glycerol_acylTrfase"/>
</dbReference>
<comment type="catalytic activity">
    <reaction evidence="1 9">
        <text>a 1-acyl-sn-glycero-3-phosphate + an acyl-CoA = a 1,2-diacyl-sn-glycero-3-phosphate + CoA</text>
        <dbReference type="Rhea" id="RHEA:19709"/>
        <dbReference type="ChEBI" id="CHEBI:57287"/>
        <dbReference type="ChEBI" id="CHEBI:57970"/>
        <dbReference type="ChEBI" id="CHEBI:58342"/>
        <dbReference type="ChEBI" id="CHEBI:58608"/>
        <dbReference type="EC" id="2.3.1.51"/>
    </reaction>
</comment>
<keyword evidence="13" id="KW-1185">Reference proteome</keyword>
<keyword evidence="10" id="KW-1133">Transmembrane helix</keyword>
<dbReference type="eggNOG" id="COG0204">
    <property type="taxonomic scope" value="Bacteria"/>
</dbReference>
<dbReference type="InterPro" id="IPR004552">
    <property type="entry name" value="AGP_acyltrans"/>
</dbReference>
<dbReference type="PANTHER" id="PTHR10434">
    <property type="entry name" value="1-ACYL-SN-GLYCEROL-3-PHOSPHATE ACYLTRANSFERASE"/>
    <property type="match status" value="1"/>
</dbReference>
<dbReference type="PANTHER" id="PTHR10434:SF11">
    <property type="entry name" value="1-ACYL-SN-GLYCEROL-3-PHOSPHATE ACYLTRANSFERASE"/>
    <property type="match status" value="1"/>
</dbReference>
<keyword evidence="9" id="KW-0444">Lipid biosynthesis</keyword>
<evidence type="ECO:0000259" key="11">
    <source>
        <dbReference type="SMART" id="SM00563"/>
    </source>
</evidence>
<evidence type="ECO:0000256" key="3">
    <source>
        <dbReference type="ARBA" id="ARBA00005189"/>
    </source>
</evidence>
<keyword evidence="7 9" id="KW-0808">Transferase</keyword>
<evidence type="ECO:0000256" key="7">
    <source>
        <dbReference type="ARBA" id="ARBA00022679"/>
    </source>
</evidence>
<name>E1QIQ2_DESB2</name>
<protein>
    <recommendedName>
        <fullName evidence="6 9">1-acyl-sn-glycerol-3-phosphate acyltransferase</fullName>
        <ecNumber evidence="5 9">2.3.1.51</ecNumber>
    </recommendedName>
</protein>
<keyword evidence="10" id="KW-0812">Transmembrane</keyword>
<evidence type="ECO:0000256" key="4">
    <source>
        <dbReference type="ARBA" id="ARBA00008655"/>
    </source>
</evidence>
<dbReference type="EMBL" id="CP002085">
    <property type="protein sequence ID" value="ADK84475.1"/>
    <property type="molecule type" value="Genomic_DNA"/>
</dbReference>
<dbReference type="HOGENOM" id="CLU_027938_6_3_7"/>
<sequence>MAASPWLDWRKAARFLWSIWALGLGVGLLLFFSALVLAFSILGLGENFLAHVGRLWARLTVWLCGVPPKVHGQQNLAPGEHYVFACNHSSSVDIPVLQAILPTNFRWIAKVELFRFPIFGPAMRAVGYIPINRSSSREAIRSLQEAAARIAGGASVVIFPEGTRTSDGEVLPFKSGAFTLAIKSGRPVIPVFIHRSFEAMPPKSYIVSPGPVHVYFGAPLATDGLKTGDRDELAEKVRQAVIELQAQARAEHPLPAGAWFVAG</sequence>
<dbReference type="STRING" id="644282.Deba_1107"/>
<organism evidence="12 13">
    <name type="scientific">Desulfarculus baarsii (strain ATCC 33931 / DSM 2075 / LMG 7858 / VKM B-1802 / 2st14)</name>
    <dbReference type="NCBI Taxonomy" id="644282"/>
    <lineage>
        <taxon>Bacteria</taxon>
        <taxon>Pseudomonadati</taxon>
        <taxon>Thermodesulfobacteriota</taxon>
        <taxon>Desulfarculia</taxon>
        <taxon>Desulfarculales</taxon>
        <taxon>Desulfarculaceae</taxon>
        <taxon>Desulfarculus</taxon>
    </lineage>
</organism>
<dbReference type="GO" id="GO:0003841">
    <property type="term" value="F:1-acylglycerol-3-phosphate O-acyltransferase activity"/>
    <property type="evidence" value="ECO:0007669"/>
    <property type="project" value="UniProtKB-UniRule"/>
</dbReference>
<evidence type="ECO:0000313" key="13">
    <source>
        <dbReference type="Proteomes" id="UP000009047"/>
    </source>
</evidence>
<comment type="pathway">
    <text evidence="2">Phospholipid metabolism; CDP-diacylglycerol biosynthesis; CDP-diacylglycerol from sn-glycerol 3-phosphate: step 2/3.</text>
</comment>
<keyword evidence="9" id="KW-0443">Lipid metabolism</keyword>
<keyword evidence="10" id="KW-0472">Membrane</keyword>
<dbReference type="GO" id="GO:0016024">
    <property type="term" value="P:CDP-diacylglycerol biosynthetic process"/>
    <property type="evidence" value="ECO:0007669"/>
    <property type="project" value="UniProtKB-UniPathway"/>
</dbReference>
<proteinExistence type="inferred from homology"/>
<dbReference type="KEGG" id="dbr:Deba_1107"/>
<dbReference type="UniPathway" id="UPA00557">
    <property type="reaction ID" value="UER00613"/>
</dbReference>
<evidence type="ECO:0000256" key="2">
    <source>
        <dbReference type="ARBA" id="ARBA00004728"/>
    </source>
</evidence>